<comment type="caution">
    <text evidence="3">The sequence shown here is derived from an EMBL/GenBank/DDBJ whole genome shotgun (WGS) entry which is preliminary data.</text>
</comment>
<dbReference type="SMART" id="SM00233">
    <property type="entry name" value="PH"/>
    <property type="match status" value="1"/>
</dbReference>
<reference evidence="3 4" key="2">
    <citation type="submission" date="2019-01" db="EMBL/GenBank/DDBJ databases">
        <title>The decoding of complex shrimp genome reveals the adaptation for benthos swimmer, frequently molting mechanism and breeding impact on genome.</title>
        <authorList>
            <person name="Sun Y."/>
            <person name="Gao Y."/>
            <person name="Yu Y."/>
        </authorList>
    </citation>
    <scope>NUCLEOTIDE SEQUENCE [LARGE SCALE GENOMIC DNA]</scope>
    <source>
        <tissue evidence="3">Muscle</tissue>
    </source>
</reference>
<dbReference type="CDD" id="cd01238">
    <property type="entry name" value="PH_Btk"/>
    <property type="match status" value="1"/>
</dbReference>
<dbReference type="SUPFAM" id="SSF50729">
    <property type="entry name" value="PH domain-like"/>
    <property type="match status" value="1"/>
</dbReference>
<dbReference type="InterPro" id="IPR001849">
    <property type="entry name" value="PH_domain"/>
</dbReference>
<evidence type="ECO:0000313" key="4">
    <source>
        <dbReference type="Proteomes" id="UP000283509"/>
    </source>
</evidence>
<organism evidence="3 4">
    <name type="scientific">Penaeus vannamei</name>
    <name type="common">Whiteleg shrimp</name>
    <name type="synonym">Litopenaeus vannamei</name>
    <dbReference type="NCBI Taxonomy" id="6689"/>
    <lineage>
        <taxon>Eukaryota</taxon>
        <taxon>Metazoa</taxon>
        <taxon>Ecdysozoa</taxon>
        <taxon>Arthropoda</taxon>
        <taxon>Crustacea</taxon>
        <taxon>Multicrustacea</taxon>
        <taxon>Malacostraca</taxon>
        <taxon>Eumalacostraca</taxon>
        <taxon>Eucarida</taxon>
        <taxon>Decapoda</taxon>
        <taxon>Dendrobranchiata</taxon>
        <taxon>Penaeoidea</taxon>
        <taxon>Penaeidae</taxon>
        <taxon>Penaeus</taxon>
    </lineage>
</organism>
<feature type="domain" description="PH" evidence="2">
    <location>
        <begin position="130"/>
        <end position="240"/>
    </location>
</feature>
<keyword evidence="4" id="KW-1185">Reference proteome</keyword>
<sequence length="423" mass="45819">MAVCREAPGRRHAIGIQVISGRNAPHALLFLVAVSQGFRIHACRSSSRSASHAVRQGEGDAPSASAAGSALPLRRSDNSRPHLGPKTSAGRCALPSGPSRRAGVASRNSKGTRSKSRQHGRATMAGKNEEVLVEAFMTKRSQNKRTFTHTNWKERWFVLSPKNLIYYDGDKQSGRRKERGRVELIRVVAVESVDTAVFQRDFVFQLCYLSEDDDQYVLYIAAPTAQDREQWLDYIRKLVADNDCLSDKYHQGAFIKSQWSCCKGGKNTIACTDVTWTINHNNNPPGVFIFFSIYRIASGQVSKPLREVGCLRRDIGRGFACDGASPAAPRPAFGAAAWGGNTCAGAHANSKSSPHGKKIEAPKRPPPSPATRSGIRFAGMRGAGRALGLGSGGGGGPRGFVERGEGMQPQERGNRCGEVKKSD</sequence>
<proteinExistence type="predicted"/>
<dbReference type="AlphaFoldDB" id="A0A423SWR1"/>
<evidence type="ECO:0000313" key="3">
    <source>
        <dbReference type="EMBL" id="ROT68611.1"/>
    </source>
</evidence>
<dbReference type="InterPro" id="IPR011993">
    <property type="entry name" value="PH-like_dom_sf"/>
</dbReference>
<feature type="compositionally biased region" description="Low complexity" evidence="1">
    <location>
        <begin position="61"/>
        <end position="73"/>
    </location>
</feature>
<dbReference type="OrthoDB" id="28230at2759"/>
<dbReference type="Pfam" id="PF00169">
    <property type="entry name" value="PH"/>
    <property type="match status" value="1"/>
</dbReference>
<feature type="compositionally biased region" description="Basic and acidic residues" evidence="1">
    <location>
        <begin position="412"/>
        <end position="423"/>
    </location>
</feature>
<dbReference type="Proteomes" id="UP000283509">
    <property type="component" value="Unassembled WGS sequence"/>
</dbReference>
<name>A0A423SWR1_PENVA</name>
<feature type="compositionally biased region" description="Gly residues" evidence="1">
    <location>
        <begin position="381"/>
        <end position="398"/>
    </location>
</feature>
<dbReference type="EMBL" id="QCYY01002652">
    <property type="protein sequence ID" value="ROT68611.1"/>
    <property type="molecule type" value="Genomic_DNA"/>
</dbReference>
<feature type="region of interest" description="Disordered" evidence="1">
    <location>
        <begin position="51"/>
        <end position="125"/>
    </location>
</feature>
<reference evidence="3 4" key="1">
    <citation type="submission" date="2018-04" db="EMBL/GenBank/DDBJ databases">
        <authorList>
            <person name="Zhang X."/>
            <person name="Yuan J."/>
            <person name="Li F."/>
            <person name="Xiang J."/>
        </authorList>
    </citation>
    <scope>NUCLEOTIDE SEQUENCE [LARGE SCALE GENOMIC DNA]</scope>
    <source>
        <tissue evidence="3">Muscle</tissue>
    </source>
</reference>
<evidence type="ECO:0000256" key="1">
    <source>
        <dbReference type="SAM" id="MobiDB-lite"/>
    </source>
</evidence>
<gene>
    <name evidence="3" type="ORF">C7M84_013224</name>
</gene>
<protein>
    <recommendedName>
        <fullName evidence="2">PH domain-containing protein</fullName>
    </recommendedName>
</protein>
<dbReference type="Gene3D" id="2.30.29.30">
    <property type="entry name" value="Pleckstrin-homology domain (PH domain)/Phosphotyrosine-binding domain (PTB)"/>
    <property type="match status" value="1"/>
</dbReference>
<feature type="region of interest" description="Disordered" evidence="1">
    <location>
        <begin position="346"/>
        <end position="423"/>
    </location>
</feature>
<accession>A0A423SWR1</accession>
<dbReference type="STRING" id="6689.A0A423SWR1"/>
<dbReference type="PROSITE" id="PS50003">
    <property type="entry name" value="PH_DOMAIN"/>
    <property type="match status" value="1"/>
</dbReference>
<feature type="compositionally biased region" description="Basic residues" evidence="1">
    <location>
        <begin position="110"/>
        <end position="120"/>
    </location>
</feature>
<evidence type="ECO:0000259" key="2">
    <source>
        <dbReference type="PROSITE" id="PS50003"/>
    </source>
</evidence>